<reference evidence="1 2" key="1">
    <citation type="journal article" date="2024" name="Ann. Entomol. Soc. Am.">
        <title>Genomic analyses of the southern and eastern yellowjacket wasps (Hymenoptera: Vespidae) reveal evolutionary signatures of social life.</title>
        <authorList>
            <person name="Catto M.A."/>
            <person name="Caine P.B."/>
            <person name="Orr S.E."/>
            <person name="Hunt B.G."/>
            <person name="Goodisman M.A.D."/>
        </authorList>
    </citation>
    <scope>NUCLEOTIDE SEQUENCE [LARGE SCALE GENOMIC DNA]</scope>
    <source>
        <strain evidence="1">232</strain>
        <tissue evidence="1">Head and thorax</tissue>
    </source>
</reference>
<dbReference type="EMBL" id="JAYRBN010000031">
    <property type="protein sequence ID" value="KAL2748673.1"/>
    <property type="molecule type" value="Genomic_DNA"/>
</dbReference>
<dbReference type="AlphaFoldDB" id="A0ABD2CU64"/>
<comment type="caution">
    <text evidence="1">The sequence shown here is derived from an EMBL/GenBank/DDBJ whole genome shotgun (WGS) entry which is preliminary data.</text>
</comment>
<proteinExistence type="predicted"/>
<gene>
    <name evidence="1" type="ORF">V1477_003316</name>
</gene>
<protein>
    <submittedName>
        <fullName evidence="1">Uncharacterized protein</fullName>
    </submittedName>
</protein>
<name>A0ABD2CU64_VESMC</name>
<keyword evidence="2" id="KW-1185">Reference proteome</keyword>
<evidence type="ECO:0000313" key="1">
    <source>
        <dbReference type="EMBL" id="KAL2748673.1"/>
    </source>
</evidence>
<accession>A0ABD2CU64</accession>
<organism evidence="1 2">
    <name type="scientific">Vespula maculifrons</name>
    <name type="common">Eastern yellow jacket</name>
    <name type="synonym">Wasp</name>
    <dbReference type="NCBI Taxonomy" id="7453"/>
    <lineage>
        <taxon>Eukaryota</taxon>
        <taxon>Metazoa</taxon>
        <taxon>Ecdysozoa</taxon>
        <taxon>Arthropoda</taxon>
        <taxon>Hexapoda</taxon>
        <taxon>Insecta</taxon>
        <taxon>Pterygota</taxon>
        <taxon>Neoptera</taxon>
        <taxon>Endopterygota</taxon>
        <taxon>Hymenoptera</taxon>
        <taxon>Apocrita</taxon>
        <taxon>Aculeata</taxon>
        <taxon>Vespoidea</taxon>
        <taxon>Vespidae</taxon>
        <taxon>Vespinae</taxon>
        <taxon>Vespula</taxon>
    </lineage>
</organism>
<sequence length="97" mass="11278">MTLEDDDNQHENNVEITANIGTILFNDGNSVLSNFLKILIVKIGENYYCAIMDIFHINHFEHHARENLYQCSLLIKESITTMKTIIRILRNSYTVYA</sequence>
<evidence type="ECO:0000313" key="2">
    <source>
        <dbReference type="Proteomes" id="UP001607303"/>
    </source>
</evidence>
<dbReference type="Proteomes" id="UP001607303">
    <property type="component" value="Unassembled WGS sequence"/>
</dbReference>